<evidence type="ECO:0000256" key="2">
    <source>
        <dbReference type="SAM" id="Phobius"/>
    </source>
</evidence>
<dbReference type="AlphaFoldDB" id="A0A6J8DLQ9"/>
<dbReference type="InterPro" id="IPR016197">
    <property type="entry name" value="Chromo-like_dom_sf"/>
</dbReference>
<reference evidence="4 5" key="1">
    <citation type="submission" date="2020-06" db="EMBL/GenBank/DDBJ databases">
        <authorList>
            <person name="Li R."/>
            <person name="Bekaert M."/>
        </authorList>
    </citation>
    <scope>NUCLEOTIDE SEQUENCE [LARGE SCALE GENOMIC DNA]</scope>
    <source>
        <strain evidence="5">wild</strain>
    </source>
</reference>
<name>A0A6J8DLQ9_MYTCO</name>
<sequence>MINANRLKLYHPPDHRRDLGSPEDEVPRQDPMHSNIVPPNVVQPPQKYKQPDQNHQVNDRDNTVADADVQDDPIQDIDQNKTYEISRILKARKNKGKPEFLIKWAGALSYATIIWIMLFCIQQVEPTREIVQRINYGVDICDRAKVDITSY</sequence>
<protein>
    <recommendedName>
        <fullName evidence="3">Chromo domain-containing protein</fullName>
    </recommendedName>
</protein>
<evidence type="ECO:0000313" key="4">
    <source>
        <dbReference type="EMBL" id="CAC5409029.1"/>
    </source>
</evidence>
<evidence type="ECO:0000313" key="5">
    <source>
        <dbReference type="Proteomes" id="UP000507470"/>
    </source>
</evidence>
<dbReference type="Gene3D" id="2.40.50.40">
    <property type="match status" value="1"/>
</dbReference>
<keyword evidence="2" id="KW-0812">Transmembrane</keyword>
<proteinExistence type="predicted"/>
<keyword evidence="2" id="KW-1133">Transmembrane helix</keyword>
<feature type="compositionally biased region" description="Basic and acidic residues" evidence="1">
    <location>
        <begin position="49"/>
        <end position="63"/>
    </location>
</feature>
<dbReference type="InterPro" id="IPR000953">
    <property type="entry name" value="Chromo/chromo_shadow_dom"/>
</dbReference>
<evidence type="ECO:0000259" key="3">
    <source>
        <dbReference type="PROSITE" id="PS50013"/>
    </source>
</evidence>
<evidence type="ECO:0000256" key="1">
    <source>
        <dbReference type="SAM" id="MobiDB-lite"/>
    </source>
</evidence>
<dbReference type="EMBL" id="CACVKT020007622">
    <property type="protein sequence ID" value="CAC5409029.1"/>
    <property type="molecule type" value="Genomic_DNA"/>
</dbReference>
<dbReference type="OrthoDB" id="6161384at2759"/>
<dbReference type="CDD" id="cd00024">
    <property type="entry name" value="CD_CSD"/>
    <property type="match status" value="1"/>
</dbReference>
<keyword evidence="2" id="KW-0472">Membrane</keyword>
<keyword evidence="5" id="KW-1185">Reference proteome</keyword>
<feature type="region of interest" description="Disordered" evidence="1">
    <location>
        <begin position="1"/>
        <end position="77"/>
    </location>
</feature>
<feature type="transmembrane region" description="Helical" evidence="2">
    <location>
        <begin position="100"/>
        <end position="119"/>
    </location>
</feature>
<dbReference type="SUPFAM" id="SSF54160">
    <property type="entry name" value="Chromo domain-like"/>
    <property type="match status" value="1"/>
</dbReference>
<organism evidence="4 5">
    <name type="scientific">Mytilus coruscus</name>
    <name type="common">Sea mussel</name>
    <dbReference type="NCBI Taxonomy" id="42192"/>
    <lineage>
        <taxon>Eukaryota</taxon>
        <taxon>Metazoa</taxon>
        <taxon>Spiralia</taxon>
        <taxon>Lophotrochozoa</taxon>
        <taxon>Mollusca</taxon>
        <taxon>Bivalvia</taxon>
        <taxon>Autobranchia</taxon>
        <taxon>Pteriomorphia</taxon>
        <taxon>Mytilida</taxon>
        <taxon>Mytiloidea</taxon>
        <taxon>Mytilidae</taxon>
        <taxon>Mytilinae</taxon>
        <taxon>Mytilus</taxon>
    </lineage>
</organism>
<gene>
    <name evidence="4" type="ORF">MCOR_42360</name>
</gene>
<feature type="domain" description="Chromo" evidence="3">
    <location>
        <begin position="83"/>
        <end position="115"/>
    </location>
</feature>
<dbReference type="Proteomes" id="UP000507470">
    <property type="component" value="Unassembled WGS sequence"/>
</dbReference>
<dbReference type="PROSITE" id="PS50013">
    <property type="entry name" value="CHROMO_2"/>
    <property type="match status" value="1"/>
</dbReference>
<accession>A0A6J8DLQ9</accession>
<feature type="compositionally biased region" description="Low complexity" evidence="1">
    <location>
        <begin position="37"/>
        <end position="48"/>
    </location>
</feature>
<feature type="compositionally biased region" description="Basic and acidic residues" evidence="1">
    <location>
        <begin position="11"/>
        <end position="31"/>
    </location>
</feature>